<protein>
    <recommendedName>
        <fullName evidence="1">SnoaL-like domain-containing protein</fullName>
    </recommendedName>
</protein>
<evidence type="ECO:0000313" key="2">
    <source>
        <dbReference type="EMBL" id="SRX82933.1"/>
    </source>
</evidence>
<feature type="domain" description="SnoaL-like" evidence="1">
    <location>
        <begin position="27"/>
        <end position="121"/>
    </location>
</feature>
<proteinExistence type="predicted"/>
<dbReference type="InterPro" id="IPR032710">
    <property type="entry name" value="NTF2-like_dom_sf"/>
</dbReference>
<accession>A0A375YPC4</accession>
<dbReference type="Pfam" id="PF12680">
    <property type="entry name" value="SnoaL_2"/>
    <property type="match status" value="1"/>
</dbReference>
<evidence type="ECO:0000313" key="3">
    <source>
        <dbReference type="Proteomes" id="UP000252008"/>
    </source>
</evidence>
<reference evidence="2 3" key="1">
    <citation type="submission" date="2018-05" db="EMBL/GenBank/DDBJ databases">
        <authorList>
            <consortium name="IHU Genomes"/>
        </authorList>
    </citation>
    <scope>NUCLEOTIDE SEQUENCE [LARGE SCALE GENOMIC DNA]</scope>
    <source>
        <strain evidence="2 3">P7335</strain>
    </source>
</reference>
<sequence length="141" mass="15022">MSSHTVPLCRGATVVPMAFDPGAVALAFSEHRFEDALGHLARDVKWTIVGGMVLEGAQAVRDTCRDTLESLEGAEVRFDRRVVAAGADVVAVDTVVRYVRPDGVTAVASCAIYEFDGEQISAITSYAVEVDPEDTGAQPPR</sequence>
<dbReference type="EMBL" id="UEGS01000001">
    <property type="protein sequence ID" value="SRX82933.1"/>
    <property type="molecule type" value="Genomic_DNA"/>
</dbReference>
<keyword evidence="3" id="KW-1185">Reference proteome</keyword>
<dbReference type="STRING" id="39692.BST38_19955"/>
<dbReference type="Proteomes" id="UP000252008">
    <property type="component" value="Unassembled WGS sequence"/>
</dbReference>
<name>A0A375YPC4_MYCPF</name>
<evidence type="ECO:0000259" key="1">
    <source>
        <dbReference type="Pfam" id="PF12680"/>
    </source>
</evidence>
<dbReference type="InterPro" id="IPR037401">
    <property type="entry name" value="SnoaL-like"/>
</dbReference>
<dbReference type="Gene3D" id="3.10.450.50">
    <property type="match status" value="1"/>
</dbReference>
<dbReference type="AlphaFoldDB" id="A0A375YPC4"/>
<dbReference type="SUPFAM" id="SSF54427">
    <property type="entry name" value="NTF2-like"/>
    <property type="match status" value="1"/>
</dbReference>
<gene>
    <name evidence="2" type="ORF">MPP7335_04702</name>
</gene>
<organism evidence="2 3">
    <name type="scientific">Mycolicibacterium parafortuitum</name>
    <name type="common">Mycobacterium parafortuitum</name>
    <dbReference type="NCBI Taxonomy" id="39692"/>
    <lineage>
        <taxon>Bacteria</taxon>
        <taxon>Bacillati</taxon>
        <taxon>Actinomycetota</taxon>
        <taxon>Actinomycetes</taxon>
        <taxon>Mycobacteriales</taxon>
        <taxon>Mycobacteriaceae</taxon>
        <taxon>Mycolicibacterium</taxon>
    </lineage>
</organism>